<sequence>MSKKRKTRQKKIILQLKRQLGQQKPSPTLVLEPKSESSQEAISKQPQIKPLEAKQEKITDSSAFSGDLKLNKKDLLKTLILTVFIISFEVVLYLKLK</sequence>
<accession>A0A2M6YPF1</accession>
<reference evidence="4" key="1">
    <citation type="submission" date="2017-09" db="EMBL/GenBank/DDBJ databases">
        <title>Depth-based differentiation of microbial function through sediment-hosted aquifers and enrichment of novel symbionts in the deep terrestrial subsurface.</title>
        <authorList>
            <person name="Probst A.J."/>
            <person name="Ladd B."/>
            <person name="Jarett J.K."/>
            <person name="Geller-Mcgrath D.E."/>
            <person name="Sieber C.M.K."/>
            <person name="Emerson J.B."/>
            <person name="Anantharaman K."/>
            <person name="Thomas B.C."/>
            <person name="Malmstrom R."/>
            <person name="Stieglmeier M."/>
            <person name="Klingl A."/>
            <person name="Woyke T."/>
            <person name="Ryan C.M."/>
            <person name="Banfield J.F."/>
        </authorList>
    </citation>
    <scope>NUCLEOTIDE SEQUENCE [LARGE SCALE GENOMIC DNA]</scope>
</reference>
<feature type="compositionally biased region" description="Polar residues" evidence="1">
    <location>
        <begin position="36"/>
        <end position="46"/>
    </location>
</feature>
<comment type="caution">
    <text evidence="3">The sequence shown here is derived from an EMBL/GenBank/DDBJ whole genome shotgun (WGS) entry which is preliminary data.</text>
</comment>
<gene>
    <name evidence="3" type="ORF">COT04_02365</name>
</gene>
<feature type="region of interest" description="Disordered" evidence="1">
    <location>
        <begin position="23"/>
        <end position="56"/>
    </location>
</feature>
<evidence type="ECO:0000256" key="1">
    <source>
        <dbReference type="SAM" id="MobiDB-lite"/>
    </source>
</evidence>
<evidence type="ECO:0000313" key="3">
    <source>
        <dbReference type="EMBL" id="PIU33016.1"/>
    </source>
</evidence>
<dbReference type="AlphaFoldDB" id="A0A2M6YPF1"/>
<keyword evidence="2" id="KW-0812">Transmembrane</keyword>
<evidence type="ECO:0000313" key="4">
    <source>
        <dbReference type="Proteomes" id="UP000229559"/>
    </source>
</evidence>
<proteinExistence type="predicted"/>
<feature type="transmembrane region" description="Helical" evidence="2">
    <location>
        <begin position="75"/>
        <end position="94"/>
    </location>
</feature>
<keyword evidence="2" id="KW-1133">Transmembrane helix</keyword>
<protein>
    <submittedName>
        <fullName evidence="3">Uncharacterized protein</fullName>
    </submittedName>
</protein>
<dbReference type="Proteomes" id="UP000229559">
    <property type="component" value="Unassembled WGS sequence"/>
</dbReference>
<keyword evidence="2" id="KW-0472">Membrane</keyword>
<evidence type="ECO:0000256" key="2">
    <source>
        <dbReference type="SAM" id="Phobius"/>
    </source>
</evidence>
<organism evidence="3 4">
    <name type="scientific">Candidatus Shapirobacteria bacterium CG07_land_8_20_14_0_80_39_12</name>
    <dbReference type="NCBI Taxonomy" id="1974480"/>
    <lineage>
        <taxon>Bacteria</taxon>
        <taxon>Candidatus Shapironibacteriota</taxon>
    </lineage>
</organism>
<dbReference type="EMBL" id="PEXA01000064">
    <property type="protein sequence ID" value="PIU33016.1"/>
    <property type="molecule type" value="Genomic_DNA"/>
</dbReference>
<name>A0A2M6YPF1_9BACT</name>